<organism evidence="2 3">
    <name type="scientific">Streptococcus oralis</name>
    <dbReference type="NCBI Taxonomy" id="1303"/>
    <lineage>
        <taxon>Bacteria</taxon>
        <taxon>Bacillati</taxon>
        <taxon>Bacillota</taxon>
        <taxon>Bacilli</taxon>
        <taxon>Lactobacillales</taxon>
        <taxon>Streptococcaceae</taxon>
        <taxon>Streptococcus</taxon>
    </lineage>
</organism>
<protein>
    <recommendedName>
        <fullName evidence="1">GmrSD restriction endonucleases N-terminal domain-containing protein</fullName>
    </recommendedName>
</protein>
<dbReference type="PANTHER" id="PTHR39639">
    <property type="entry name" value="CHROMOSOME 16, WHOLE GENOME SHOTGUN SEQUENCE"/>
    <property type="match status" value="1"/>
</dbReference>
<dbReference type="InterPro" id="IPR004919">
    <property type="entry name" value="GmrSD_N"/>
</dbReference>
<dbReference type="Pfam" id="PF03235">
    <property type="entry name" value="GmrSD_N"/>
    <property type="match status" value="1"/>
</dbReference>
<proteinExistence type="predicted"/>
<feature type="domain" description="GmrSD restriction endonucleases N-terminal" evidence="1">
    <location>
        <begin position="21"/>
        <end position="160"/>
    </location>
</feature>
<accession>A0A3R9LEK0</accession>
<evidence type="ECO:0000313" key="2">
    <source>
        <dbReference type="EMBL" id="RSK09299.1"/>
    </source>
</evidence>
<evidence type="ECO:0000313" key="3">
    <source>
        <dbReference type="Proteomes" id="UP000279863"/>
    </source>
</evidence>
<reference evidence="2 3" key="1">
    <citation type="submission" date="2018-11" db="EMBL/GenBank/DDBJ databases">
        <title>Species Designations Belie Phenotypic and Genotypic Heterogeneity in Oral Streptococci.</title>
        <authorList>
            <person name="Velsko I."/>
        </authorList>
    </citation>
    <scope>NUCLEOTIDE SEQUENCE [LARGE SCALE GENOMIC DNA]</scope>
    <source>
        <strain evidence="2 3">BCA1</strain>
    </source>
</reference>
<dbReference type="PANTHER" id="PTHR39639:SF1">
    <property type="entry name" value="DUF262 DOMAIN-CONTAINING PROTEIN"/>
    <property type="match status" value="1"/>
</dbReference>
<comment type="caution">
    <text evidence="2">The sequence shown here is derived from an EMBL/GenBank/DDBJ whole genome shotgun (WGS) entry which is preliminary data.</text>
</comment>
<dbReference type="AlphaFoldDB" id="A0A3R9LEK0"/>
<sequence length="355" mass="41682">MNKTTLKVIQISDIIQWSEKKEIELSPKYQRNSVWNDNAKSYLIDTILRGLPIPPIFVRQKIDINTKSTNREVIDGQQRIRAILEYIVDEKFAIKSSHNREYGGMKYSELDDDTKEALLSFEIISEVVTEKDESLIYDMFARLNSNNYVLNKQEIRNAKYWGDFKVLVYNLASKYREFFLEYSMFSDTEFTRMKDIELLNSMLIVTLFGIVSETPKSVDKVYEEYDKGFEDGHIFEEQIATIMGSISSIYNYYKGQLSCLENKNYFFTLFCVLFNQFFGLKDSDLARTEGALDIDFILSVVAQFLNDYNNKVMSLGSNDSMEVAWSEFTKNHRIRTTSKNERIKRITFLNNYFVR</sequence>
<gene>
    <name evidence="2" type="ORF">D8804_04620</name>
</gene>
<dbReference type="Proteomes" id="UP000279863">
    <property type="component" value="Unassembled WGS sequence"/>
</dbReference>
<name>A0A3R9LEK0_STROR</name>
<dbReference type="RefSeq" id="WP_125398997.1">
    <property type="nucleotide sequence ID" value="NZ_JALDUA010000005.1"/>
</dbReference>
<dbReference type="EMBL" id="RJVZ01000006">
    <property type="protein sequence ID" value="RSK09299.1"/>
    <property type="molecule type" value="Genomic_DNA"/>
</dbReference>
<evidence type="ECO:0000259" key="1">
    <source>
        <dbReference type="Pfam" id="PF03235"/>
    </source>
</evidence>